<reference evidence="4 5" key="1">
    <citation type="journal article" date="2016" name="Sci. Rep.">
        <title>Insights into Adaptations to a Near-Obligate Nematode Endoparasitic Lifestyle from the Finished Genome of Drechmeria coniospora.</title>
        <authorList>
            <person name="Zhang L."/>
            <person name="Zhou Z."/>
            <person name="Guo Q."/>
            <person name="Fokkens L."/>
            <person name="Miskei M."/>
            <person name="Pocsi I."/>
            <person name="Zhang W."/>
            <person name="Chen M."/>
            <person name="Wang L."/>
            <person name="Sun Y."/>
            <person name="Donzelli B.G."/>
            <person name="Gibson D.M."/>
            <person name="Nelson D.R."/>
            <person name="Luo J.G."/>
            <person name="Rep M."/>
            <person name="Liu H."/>
            <person name="Yang S."/>
            <person name="Wang J."/>
            <person name="Krasnoff S.B."/>
            <person name="Xu Y."/>
            <person name="Molnar I."/>
            <person name="Lin M."/>
        </authorList>
    </citation>
    <scope>NUCLEOTIDE SEQUENCE [LARGE SCALE GENOMIC DNA]</scope>
    <source>
        <strain evidence="4 5">ARSEF 6962</strain>
    </source>
</reference>
<dbReference type="InterPro" id="IPR057990">
    <property type="entry name" value="TPR_SYO1"/>
</dbReference>
<feature type="compositionally biased region" description="Basic and acidic residues" evidence="2">
    <location>
        <begin position="10"/>
        <end position="19"/>
    </location>
</feature>
<gene>
    <name evidence="4" type="ORF">DCS_00469</name>
</gene>
<accession>A0A151GQF8</accession>
<dbReference type="EMBL" id="LAYC01000001">
    <property type="protein sequence ID" value="KYK59339.1"/>
    <property type="molecule type" value="Genomic_DNA"/>
</dbReference>
<dbReference type="Gene3D" id="1.25.10.10">
    <property type="entry name" value="Leucine-rich Repeat Variant"/>
    <property type="match status" value="2"/>
</dbReference>
<dbReference type="GO" id="GO:0006606">
    <property type="term" value="P:protein import into nucleus"/>
    <property type="evidence" value="ECO:0007669"/>
    <property type="project" value="TreeGrafter"/>
</dbReference>
<dbReference type="Proteomes" id="UP000076580">
    <property type="component" value="Chromosome 01"/>
</dbReference>
<feature type="region of interest" description="Disordered" evidence="2">
    <location>
        <begin position="321"/>
        <end position="370"/>
    </location>
</feature>
<keyword evidence="5" id="KW-1185">Reference proteome</keyword>
<dbReference type="PANTHER" id="PTHR13347:SF1">
    <property type="entry name" value="HEAT REPEAT-CONTAINING PROTEIN 3"/>
    <property type="match status" value="1"/>
</dbReference>
<dbReference type="InterPro" id="IPR011989">
    <property type="entry name" value="ARM-like"/>
</dbReference>
<comment type="caution">
    <text evidence="4">The sequence shown here is derived from an EMBL/GenBank/DDBJ whole genome shotgun (WGS) entry which is preliminary data.</text>
</comment>
<dbReference type="PANTHER" id="PTHR13347">
    <property type="entry name" value="HEAT REPEAT-CONTAINING PROTEIN 3"/>
    <property type="match status" value="1"/>
</dbReference>
<comment type="similarity">
    <text evidence="1">Belongs to the nuclear import and ribosome assembly adapter family.</text>
</comment>
<dbReference type="FunCoup" id="A0A151GQF8">
    <property type="interactions" value="213"/>
</dbReference>
<sequence length="662" mass="72216">MAKSRRSRGAHGDRLEARQVKPPSDPELIALRESKIVPVMRQLQSDDAGARTAAAVAVSNFVRETKCRKLLLREQVVHTILTQTLAHPAVESRAAGWEILKLLAMEEEEDFCVHLFRQEIMTAIASAAEILVKRVPSSGTSLFEASGEENGFMLRMTASIVSLLTALAEAGDEMLEVIGTTDTILQLLFTLVCRGGGHRNLRADSLGCLIVLCEDNVQLAEKMIASGGHQCFETMMAMKNDRGNDGVRACAVLHNIFASLNTLEHPPRIPNADDAALIPTLTNSVSSITEPPAGTDWPNIVEQQELALETLASICANLSANPGGSREANGGNASEEAEADGGMDEDEDEDDMMDEDDEMGEDDDDDEMDEDEMEADMAMVTGADDDDDDDGINDFPALKALLQETVSGLLSIINLSDVDERTMRLQGHALTVLTNLAWSVSLFDFTDEQNAGIKKAWTPSGHNIWVHAVTTILSRDTADLERATEATSLAWALSRSLGAEAPVAADEHKKFISLYMSGSADYRAAQDEANNKADPLQSLGVKCIGVLGQLALDPAPASRNRDIGNFYLTLLGHLPRAPAADAVEALNQMLDIYADENHACDKDVFWKDNFMSRLEEALPKVRAMVKSVDRVKNAELRSRADEVLKNLDRFLAYKKKHKPSMM</sequence>
<dbReference type="STRING" id="98403.A0A151GQF8"/>
<dbReference type="CDD" id="cd13394">
    <property type="entry name" value="Syo1_like"/>
    <property type="match status" value="1"/>
</dbReference>
<name>A0A151GQF8_DRECN</name>
<dbReference type="InParanoid" id="A0A151GQF8"/>
<evidence type="ECO:0000259" key="3">
    <source>
        <dbReference type="Pfam" id="PF25567"/>
    </source>
</evidence>
<organism evidence="4 5">
    <name type="scientific">Drechmeria coniospora</name>
    <name type="common">Nematophagous fungus</name>
    <name type="synonym">Meria coniospora</name>
    <dbReference type="NCBI Taxonomy" id="98403"/>
    <lineage>
        <taxon>Eukaryota</taxon>
        <taxon>Fungi</taxon>
        <taxon>Dikarya</taxon>
        <taxon>Ascomycota</taxon>
        <taxon>Pezizomycotina</taxon>
        <taxon>Sordariomycetes</taxon>
        <taxon>Hypocreomycetidae</taxon>
        <taxon>Hypocreales</taxon>
        <taxon>Ophiocordycipitaceae</taxon>
        <taxon>Drechmeria</taxon>
    </lineage>
</organism>
<evidence type="ECO:0000256" key="1">
    <source>
        <dbReference type="ARBA" id="ARBA00049983"/>
    </source>
</evidence>
<feature type="compositionally biased region" description="Acidic residues" evidence="2">
    <location>
        <begin position="335"/>
        <end position="370"/>
    </location>
</feature>
<proteinExistence type="inferred from homology"/>
<dbReference type="SUPFAM" id="SSF48371">
    <property type="entry name" value="ARM repeat"/>
    <property type="match status" value="1"/>
</dbReference>
<protein>
    <recommendedName>
        <fullName evidence="3">SYO1-like TPR repeats domain-containing protein</fullName>
    </recommendedName>
</protein>
<feature type="domain" description="SYO1-like TPR repeats" evidence="3">
    <location>
        <begin position="417"/>
        <end position="657"/>
    </location>
</feature>
<dbReference type="AlphaFoldDB" id="A0A151GQF8"/>
<evidence type="ECO:0000313" key="4">
    <source>
        <dbReference type="EMBL" id="KYK59339.1"/>
    </source>
</evidence>
<evidence type="ECO:0000256" key="2">
    <source>
        <dbReference type="SAM" id="MobiDB-lite"/>
    </source>
</evidence>
<dbReference type="GeneID" id="63713112"/>
<dbReference type="GO" id="GO:0051082">
    <property type="term" value="F:unfolded protein binding"/>
    <property type="evidence" value="ECO:0007669"/>
    <property type="project" value="TreeGrafter"/>
</dbReference>
<feature type="region of interest" description="Disordered" evidence="2">
    <location>
        <begin position="1"/>
        <end position="25"/>
    </location>
</feature>
<dbReference type="GO" id="GO:0042273">
    <property type="term" value="P:ribosomal large subunit biogenesis"/>
    <property type="evidence" value="ECO:0007669"/>
    <property type="project" value="TreeGrafter"/>
</dbReference>
<dbReference type="RefSeq" id="XP_040658691.1">
    <property type="nucleotide sequence ID" value="XM_040797808.1"/>
</dbReference>
<dbReference type="InterPro" id="IPR016024">
    <property type="entry name" value="ARM-type_fold"/>
</dbReference>
<dbReference type="Pfam" id="PF25567">
    <property type="entry name" value="TPR_SYO1"/>
    <property type="match status" value="1"/>
</dbReference>
<dbReference type="InterPro" id="IPR052616">
    <property type="entry name" value="SYO1-like"/>
</dbReference>
<evidence type="ECO:0000313" key="5">
    <source>
        <dbReference type="Proteomes" id="UP000076580"/>
    </source>
</evidence>